<dbReference type="EMBL" id="JAUIZM010000003">
    <property type="protein sequence ID" value="KAK1392455.1"/>
    <property type="molecule type" value="Genomic_DNA"/>
</dbReference>
<evidence type="ECO:0000313" key="1">
    <source>
        <dbReference type="EMBL" id="KAK1392455.1"/>
    </source>
</evidence>
<dbReference type="AlphaFoldDB" id="A0AAD8IYG8"/>
<evidence type="ECO:0000313" key="2">
    <source>
        <dbReference type="Proteomes" id="UP001237642"/>
    </source>
</evidence>
<name>A0AAD8IYG8_9APIA</name>
<protein>
    <recommendedName>
        <fullName evidence="3">RNase H type-1 domain-containing protein</fullName>
    </recommendedName>
</protein>
<reference evidence="1" key="2">
    <citation type="submission" date="2023-05" db="EMBL/GenBank/DDBJ databases">
        <authorList>
            <person name="Schelkunov M.I."/>
        </authorList>
    </citation>
    <scope>NUCLEOTIDE SEQUENCE</scope>
    <source>
        <strain evidence="1">Hsosn_3</strain>
        <tissue evidence="1">Leaf</tissue>
    </source>
</reference>
<gene>
    <name evidence="1" type="ORF">POM88_011511</name>
</gene>
<proteinExistence type="predicted"/>
<keyword evidence="2" id="KW-1185">Reference proteome</keyword>
<dbReference type="Proteomes" id="UP001237642">
    <property type="component" value="Unassembled WGS sequence"/>
</dbReference>
<sequence>MLGECDLNVGMTVLFYKLPSSVMDLGLFPVNCDKHVVEMCNILDGSRLMYVYCETIEETQVEEITLSQYAYPNTTQELEFEKQQLLDIFNVEGIPEDMYDIDHLLSKHICDEQTSEVSDHDNVSFHEDSSNIDNTYEDVRSHKAKMVDVPIETLNWNTKKSQIQQVGPSNDGNVPNDAHVTSEAHVPNDAPVTSEAPVPSDAHVPVRGLGGCIGLADPVTAELWAIYYGLKMVWERNKTNLVVFFECREAISIIHNDDPEYPMTMLVDMIRMLLGENWISVDIQPTQADAN</sequence>
<accession>A0AAD8IYG8</accession>
<reference evidence="1" key="1">
    <citation type="submission" date="2023-02" db="EMBL/GenBank/DDBJ databases">
        <title>Genome of toxic invasive species Heracleum sosnowskyi carries increased number of genes despite the absence of recent whole-genome duplications.</title>
        <authorList>
            <person name="Schelkunov M."/>
            <person name="Shtratnikova V."/>
            <person name="Makarenko M."/>
            <person name="Klepikova A."/>
            <person name="Omelchenko D."/>
            <person name="Novikova G."/>
            <person name="Obukhova E."/>
            <person name="Bogdanov V."/>
            <person name="Penin A."/>
            <person name="Logacheva M."/>
        </authorList>
    </citation>
    <scope>NUCLEOTIDE SEQUENCE</scope>
    <source>
        <strain evidence="1">Hsosn_3</strain>
        <tissue evidence="1">Leaf</tissue>
    </source>
</reference>
<organism evidence="1 2">
    <name type="scientific">Heracleum sosnowskyi</name>
    <dbReference type="NCBI Taxonomy" id="360622"/>
    <lineage>
        <taxon>Eukaryota</taxon>
        <taxon>Viridiplantae</taxon>
        <taxon>Streptophyta</taxon>
        <taxon>Embryophyta</taxon>
        <taxon>Tracheophyta</taxon>
        <taxon>Spermatophyta</taxon>
        <taxon>Magnoliopsida</taxon>
        <taxon>eudicotyledons</taxon>
        <taxon>Gunneridae</taxon>
        <taxon>Pentapetalae</taxon>
        <taxon>asterids</taxon>
        <taxon>campanulids</taxon>
        <taxon>Apiales</taxon>
        <taxon>Apiaceae</taxon>
        <taxon>Apioideae</taxon>
        <taxon>apioid superclade</taxon>
        <taxon>Tordylieae</taxon>
        <taxon>Tordyliinae</taxon>
        <taxon>Heracleum</taxon>
    </lineage>
</organism>
<evidence type="ECO:0008006" key="3">
    <source>
        <dbReference type="Google" id="ProtNLM"/>
    </source>
</evidence>
<comment type="caution">
    <text evidence="1">The sequence shown here is derived from an EMBL/GenBank/DDBJ whole genome shotgun (WGS) entry which is preliminary data.</text>
</comment>